<name>A0ABT8K944_9MICO</name>
<dbReference type="EMBL" id="JAROCF010000001">
    <property type="protein sequence ID" value="MDN4613970.1"/>
    <property type="molecule type" value="Genomic_DNA"/>
</dbReference>
<sequence length="325" mass="34442">MTHSPVAVITGASSGLGRATAIALAKRGARLVLVGRRDASLQEVASLCRTHHTEAAVAVADTADAEALERAAESAERGFGRIDYWINAAGVSSYGRFWELPPEEFARVIDVDVHGYANGARSALARMLPRDRGVIVNVASILGEVPQPFSSPYSMSKAAVIAFGRSLAAELALSGSHVRVVTVKPPALDTPIFQHSGNHTGRAVRALPPVYPVHAAVRTILSALHNPRRRERDVTVAGGMLVRRHQRHPRSVEAAIAAQTAAGQFERTTERPHSGNLFEPSPAPGSITGGWHGRRAQTRRTLVGLATAAGAVALVARAMRRSSSA</sequence>
<comment type="caution">
    <text evidence="6">The sequence shown here is derived from an EMBL/GenBank/DDBJ whole genome shotgun (WGS) entry which is preliminary data.</text>
</comment>
<dbReference type="InterPro" id="IPR002347">
    <property type="entry name" value="SDR_fam"/>
</dbReference>
<dbReference type="SUPFAM" id="SSF51735">
    <property type="entry name" value="NAD(P)-binding Rossmann-fold domains"/>
    <property type="match status" value="1"/>
</dbReference>
<dbReference type="Proteomes" id="UP001174208">
    <property type="component" value="Unassembled WGS sequence"/>
</dbReference>
<evidence type="ECO:0000256" key="2">
    <source>
        <dbReference type="ARBA" id="ARBA00023002"/>
    </source>
</evidence>
<evidence type="ECO:0000313" key="6">
    <source>
        <dbReference type="EMBL" id="MDN4613970.1"/>
    </source>
</evidence>
<evidence type="ECO:0000256" key="3">
    <source>
        <dbReference type="RuleBase" id="RU000363"/>
    </source>
</evidence>
<accession>A0ABT8K944</accession>
<dbReference type="InterPro" id="IPR020904">
    <property type="entry name" value="Sc_DH/Rdtase_CS"/>
</dbReference>
<dbReference type="PANTHER" id="PTHR44196">
    <property type="entry name" value="DEHYDROGENASE/REDUCTASE SDR FAMILY MEMBER 7B"/>
    <property type="match status" value="1"/>
</dbReference>
<dbReference type="RefSeq" id="WP_301210398.1">
    <property type="nucleotide sequence ID" value="NZ_JAROCF010000001.1"/>
</dbReference>
<dbReference type="InterPro" id="IPR036291">
    <property type="entry name" value="NAD(P)-bd_dom_sf"/>
</dbReference>
<organism evidence="6 7">
    <name type="scientific">Leifsonia williamsii</name>
    <dbReference type="NCBI Taxonomy" id="3035919"/>
    <lineage>
        <taxon>Bacteria</taxon>
        <taxon>Bacillati</taxon>
        <taxon>Actinomycetota</taxon>
        <taxon>Actinomycetes</taxon>
        <taxon>Micrococcales</taxon>
        <taxon>Microbacteriaceae</taxon>
        <taxon>Leifsonia</taxon>
    </lineage>
</organism>
<reference evidence="6" key="1">
    <citation type="submission" date="2023-06" db="EMBL/GenBank/DDBJ databases">
        <title>MT1 and MT2 Draft Genomes of Novel Species.</title>
        <authorList>
            <person name="Venkateswaran K."/>
        </authorList>
    </citation>
    <scope>NUCLEOTIDE SEQUENCE</scope>
    <source>
        <strain evidence="6">F6_8S_P_1B</strain>
    </source>
</reference>
<feature type="region of interest" description="Disordered" evidence="4">
    <location>
        <begin position="264"/>
        <end position="292"/>
    </location>
</feature>
<evidence type="ECO:0000313" key="7">
    <source>
        <dbReference type="Proteomes" id="UP001174208"/>
    </source>
</evidence>
<dbReference type="InterPro" id="IPR057326">
    <property type="entry name" value="KR_dom"/>
</dbReference>
<dbReference type="SMART" id="SM00822">
    <property type="entry name" value="PKS_KR"/>
    <property type="match status" value="1"/>
</dbReference>
<gene>
    <name evidence="6" type="ORF">P5G50_05835</name>
</gene>
<dbReference type="Pfam" id="PF00106">
    <property type="entry name" value="adh_short"/>
    <property type="match status" value="1"/>
</dbReference>
<proteinExistence type="inferred from homology"/>
<feature type="domain" description="Ketoreductase" evidence="5">
    <location>
        <begin position="5"/>
        <end position="190"/>
    </location>
</feature>
<evidence type="ECO:0000259" key="5">
    <source>
        <dbReference type="SMART" id="SM00822"/>
    </source>
</evidence>
<dbReference type="Gene3D" id="3.40.50.720">
    <property type="entry name" value="NAD(P)-binding Rossmann-like Domain"/>
    <property type="match status" value="1"/>
</dbReference>
<dbReference type="PRINTS" id="PR00080">
    <property type="entry name" value="SDRFAMILY"/>
</dbReference>
<dbReference type="PRINTS" id="PR00081">
    <property type="entry name" value="GDHRDH"/>
</dbReference>
<protein>
    <submittedName>
        <fullName evidence="6">SDR family NAD(P)-dependent oxidoreductase</fullName>
    </submittedName>
</protein>
<dbReference type="PROSITE" id="PS00061">
    <property type="entry name" value="ADH_SHORT"/>
    <property type="match status" value="1"/>
</dbReference>
<evidence type="ECO:0000256" key="1">
    <source>
        <dbReference type="ARBA" id="ARBA00006484"/>
    </source>
</evidence>
<evidence type="ECO:0000256" key="4">
    <source>
        <dbReference type="SAM" id="MobiDB-lite"/>
    </source>
</evidence>
<keyword evidence="7" id="KW-1185">Reference proteome</keyword>
<dbReference type="PANTHER" id="PTHR44196:SF1">
    <property type="entry name" value="DEHYDROGENASE_REDUCTASE SDR FAMILY MEMBER 7B"/>
    <property type="match status" value="1"/>
</dbReference>
<comment type="similarity">
    <text evidence="1 3">Belongs to the short-chain dehydrogenases/reductases (SDR) family.</text>
</comment>
<keyword evidence="2" id="KW-0560">Oxidoreductase</keyword>